<feature type="transmembrane region" description="Helical" evidence="2">
    <location>
        <begin position="94"/>
        <end position="111"/>
    </location>
</feature>
<name>A0AAY4BEB2_9TELE</name>
<accession>A0AAY4BEB2</accession>
<reference evidence="3" key="3">
    <citation type="submission" date="2025-09" db="UniProtKB">
        <authorList>
            <consortium name="Ensembl"/>
        </authorList>
    </citation>
    <scope>IDENTIFICATION</scope>
</reference>
<keyword evidence="4" id="KW-1185">Reference proteome</keyword>
<reference evidence="3 4" key="1">
    <citation type="submission" date="2020-06" db="EMBL/GenBank/DDBJ databases">
        <authorList>
            <consortium name="Wellcome Sanger Institute Data Sharing"/>
        </authorList>
    </citation>
    <scope>NUCLEOTIDE SEQUENCE [LARGE SCALE GENOMIC DNA]</scope>
</reference>
<evidence type="ECO:0000313" key="4">
    <source>
        <dbReference type="Proteomes" id="UP000694580"/>
    </source>
</evidence>
<dbReference type="Proteomes" id="UP000694580">
    <property type="component" value="Chromosome 14"/>
</dbReference>
<dbReference type="AlphaFoldDB" id="A0AAY4BEB2"/>
<evidence type="ECO:0000313" key="3">
    <source>
        <dbReference type="Ensembl" id="ENSDCDP00010019274.1"/>
    </source>
</evidence>
<evidence type="ECO:0000256" key="1">
    <source>
        <dbReference type="SAM" id="MobiDB-lite"/>
    </source>
</evidence>
<keyword evidence="2" id="KW-0472">Membrane</keyword>
<feature type="region of interest" description="Disordered" evidence="1">
    <location>
        <begin position="120"/>
        <end position="151"/>
    </location>
</feature>
<organism evidence="3 4">
    <name type="scientific">Denticeps clupeoides</name>
    <name type="common">denticle herring</name>
    <dbReference type="NCBI Taxonomy" id="299321"/>
    <lineage>
        <taxon>Eukaryota</taxon>
        <taxon>Metazoa</taxon>
        <taxon>Chordata</taxon>
        <taxon>Craniata</taxon>
        <taxon>Vertebrata</taxon>
        <taxon>Euteleostomi</taxon>
        <taxon>Actinopterygii</taxon>
        <taxon>Neopterygii</taxon>
        <taxon>Teleostei</taxon>
        <taxon>Clupei</taxon>
        <taxon>Clupeiformes</taxon>
        <taxon>Denticipitoidei</taxon>
        <taxon>Denticipitidae</taxon>
        <taxon>Denticeps</taxon>
    </lineage>
</organism>
<reference evidence="3" key="2">
    <citation type="submission" date="2025-08" db="UniProtKB">
        <authorList>
            <consortium name="Ensembl"/>
        </authorList>
    </citation>
    <scope>IDENTIFICATION</scope>
</reference>
<keyword evidence="2" id="KW-1133">Transmembrane helix</keyword>
<proteinExistence type="predicted"/>
<feature type="transmembrane region" description="Helical" evidence="2">
    <location>
        <begin position="55"/>
        <end position="74"/>
    </location>
</feature>
<sequence length="151" mass="16873">MVKPAGPVDCDVCLLPMLSITHDSSTYLTWAQQTRKRWILDYVNALRTSLHLLELDVVIAVVLCHFFSSGLVWPLQWHNSKKHRRQVVGHANSVGFHGMSLAIIIIPNAMSRRVASLQRRRCGGRQPRSVGRSALRRKNRGRKEGGGVGGV</sequence>
<protein>
    <submittedName>
        <fullName evidence="3">Uncharacterized protein</fullName>
    </submittedName>
</protein>
<evidence type="ECO:0000256" key="2">
    <source>
        <dbReference type="SAM" id="Phobius"/>
    </source>
</evidence>
<keyword evidence="2" id="KW-0812">Transmembrane</keyword>
<dbReference type="Ensembl" id="ENSDCDT00010020383.1">
    <property type="protein sequence ID" value="ENSDCDP00010019274.1"/>
    <property type="gene ID" value="ENSDCDG00010008732.1"/>
</dbReference>